<reference evidence="1" key="1">
    <citation type="submission" date="2021-10" db="EMBL/GenBank/DDBJ databases">
        <authorList>
            <person name="Valenzuela N."/>
            <person name="Pablo J."/>
            <person name="Strother B."/>
            <person name="Cravalho Y."/>
            <person name="Barto Z."/>
            <person name="Kane C."/>
            <person name="Chong R.A."/>
            <person name="Kawasaki K."/>
            <person name="Cruz S."/>
            <person name="Porter M.L."/>
            <person name="Pearce R."/>
            <person name="Hohenstein G."/>
            <person name="Li K."/>
            <person name="Kaniho J."/>
            <person name="Sadones M."/>
            <person name="Hamlin F."/>
            <person name="Daniels M."/>
            <person name="McKee K."/>
            <person name="Reed F."/>
            <person name="Donachie S."/>
            <person name="Bollivar D.W."/>
            <person name="Garlena R.A."/>
            <person name="Russell D.A."/>
            <person name="Jacobs-Sera D."/>
            <person name="Hatfull G.F."/>
        </authorList>
    </citation>
    <scope>NUCLEOTIDE SEQUENCE</scope>
</reference>
<dbReference type="Proteomes" id="UP000827897">
    <property type="component" value="Segment"/>
</dbReference>
<dbReference type="EMBL" id="OK999980">
    <property type="protein sequence ID" value="UGL61889.1"/>
    <property type="molecule type" value="Genomic_DNA"/>
</dbReference>
<sequence>MIKPEEAPKRAYDELKSEYWGDREGTFIVADVDLEDATDYCVSAGAKEWFVDGNPAFISIDDTFFFMNKETGELRRASMSNDDDVAKLEAMSQIYV</sequence>
<gene>
    <name evidence="1" type="primary">5</name>
    <name evidence="1" type="ORF">SEA_EASTWEST_5</name>
</gene>
<evidence type="ECO:0000313" key="1">
    <source>
        <dbReference type="EMBL" id="UGL61889.1"/>
    </source>
</evidence>
<accession>A0AAE9C959</accession>
<keyword evidence="2" id="KW-1185">Reference proteome</keyword>
<name>A0AAE9C959_9CAUD</name>
<organism evidence="1 2">
    <name type="scientific">Arthrobacter phage EastWest</name>
    <dbReference type="NCBI Taxonomy" id="2894292"/>
    <lineage>
        <taxon>Viruses</taxon>
        <taxon>Duplodnaviria</taxon>
        <taxon>Heunggongvirae</taxon>
        <taxon>Uroviricota</taxon>
        <taxon>Caudoviricetes</taxon>
        <taxon>Berryhillviridae</taxon>
        <taxon>Eastwestvirus</taxon>
        <taxon>Eastwestvirus eastwest</taxon>
    </lineage>
</organism>
<proteinExistence type="predicted"/>
<evidence type="ECO:0000313" key="2">
    <source>
        <dbReference type="Proteomes" id="UP000827897"/>
    </source>
</evidence>
<protein>
    <submittedName>
        <fullName evidence="1">Uncharacterized protein</fullName>
    </submittedName>
</protein>